<evidence type="ECO:0000313" key="4">
    <source>
        <dbReference type="Proteomes" id="UP001250656"/>
    </source>
</evidence>
<feature type="compositionally biased region" description="Low complexity" evidence="1">
    <location>
        <begin position="146"/>
        <end position="163"/>
    </location>
</feature>
<proteinExistence type="predicted"/>
<feature type="transmembrane region" description="Helical" evidence="2">
    <location>
        <begin position="15"/>
        <end position="35"/>
    </location>
</feature>
<keyword evidence="2" id="KW-1133">Transmembrane helix</keyword>
<keyword evidence="2" id="KW-0812">Transmembrane</keyword>
<organism evidence="3 4">
    <name type="scientific">Pricia mediterranea</name>
    <dbReference type="NCBI Taxonomy" id="3076079"/>
    <lineage>
        <taxon>Bacteria</taxon>
        <taxon>Pseudomonadati</taxon>
        <taxon>Bacteroidota</taxon>
        <taxon>Flavobacteriia</taxon>
        <taxon>Flavobacteriales</taxon>
        <taxon>Flavobacteriaceae</taxon>
        <taxon>Pricia</taxon>
    </lineage>
</organism>
<dbReference type="EMBL" id="JAVTTP010000002">
    <property type="protein sequence ID" value="MDT7830626.1"/>
    <property type="molecule type" value="Genomic_DNA"/>
</dbReference>
<feature type="compositionally biased region" description="Low complexity" evidence="1">
    <location>
        <begin position="126"/>
        <end position="138"/>
    </location>
</feature>
<reference evidence="3 4" key="1">
    <citation type="submission" date="2023-09" db="EMBL/GenBank/DDBJ databases">
        <title>Novel taxa isolated from Blanes Bay.</title>
        <authorList>
            <person name="Rey-Velasco X."/>
            <person name="Lucena T."/>
        </authorList>
    </citation>
    <scope>NUCLEOTIDE SEQUENCE [LARGE SCALE GENOMIC DNA]</scope>
    <source>
        <strain evidence="3 4">S334</strain>
    </source>
</reference>
<gene>
    <name evidence="3" type="ORF">RQM65_18295</name>
</gene>
<feature type="transmembrane region" description="Helical" evidence="2">
    <location>
        <begin position="40"/>
        <end position="57"/>
    </location>
</feature>
<comment type="caution">
    <text evidence="3">The sequence shown here is derived from an EMBL/GenBank/DDBJ whole genome shotgun (WGS) entry which is preliminary data.</text>
</comment>
<sequence>MGITITKNGFPNINVYVWFLLGKLVPLYLLLIWFLTCRHWWYHIILIPILMYGFQIFEGVISDDNFIDTDNILWLLPFCMILVPVVYFIRIKLYDKYVHGIDLEAMEDELRKLKEKQDNDHEDSKTGSTSTTSTISTSDTRENLITKSSAQTPSPSTSITSEETGYKSFSEKINEKLSTRKLESQFKQLQNQLSDWSH</sequence>
<evidence type="ECO:0000313" key="3">
    <source>
        <dbReference type="EMBL" id="MDT7830626.1"/>
    </source>
</evidence>
<accession>A0ABU3LBG7</accession>
<feature type="transmembrane region" description="Helical" evidence="2">
    <location>
        <begin position="72"/>
        <end position="89"/>
    </location>
</feature>
<evidence type="ECO:0000256" key="1">
    <source>
        <dbReference type="SAM" id="MobiDB-lite"/>
    </source>
</evidence>
<keyword evidence="4" id="KW-1185">Reference proteome</keyword>
<dbReference type="RefSeq" id="WP_314017092.1">
    <property type="nucleotide sequence ID" value="NZ_JAVTTP010000002.1"/>
</dbReference>
<feature type="region of interest" description="Disordered" evidence="1">
    <location>
        <begin position="115"/>
        <end position="168"/>
    </location>
</feature>
<feature type="compositionally biased region" description="Basic and acidic residues" evidence="1">
    <location>
        <begin position="115"/>
        <end position="125"/>
    </location>
</feature>
<evidence type="ECO:0000256" key="2">
    <source>
        <dbReference type="SAM" id="Phobius"/>
    </source>
</evidence>
<name>A0ABU3LBG7_9FLAO</name>
<dbReference type="Proteomes" id="UP001250656">
    <property type="component" value="Unassembled WGS sequence"/>
</dbReference>
<protein>
    <submittedName>
        <fullName evidence="3">Uncharacterized protein</fullName>
    </submittedName>
</protein>
<keyword evidence="2" id="KW-0472">Membrane</keyword>